<evidence type="ECO:0000313" key="2">
    <source>
        <dbReference type="Proteomes" id="UP001151760"/>
    </source>
</evidence>
<proteinExistence type="predicted"/>
<protein>
    <submittedName>
        <fullName evidence="1">Uncharacterized protein</fullName>
    </submittedName>
</protein>
<keyword evidence="2" id="KW-1185">Reference proteome</keyword>
<accession>A0ABQ5E1M1</accession>
<name>A0ABQ5E1M1_9ASTR</name>
<reference evidence="1" key="1">
    <citation type="journal article" date="2022" name="Int. J. Mol. Sci.">
        <title>Draft Genome of Tanacetum Coccineum: Genomic Comparison of Closely Related Tanacetum-Family Plants.</title>
        <authorList>
            <person name="Yamashiro T."/>
            <person name="Shiraishi A."/>
            <person name="Nakayama K."/>
            <person name="Satake H."/>
        </authorList>
    </citation>
    <scope>NUCLEOTIDE SEQUENCE</scope>
</reference>
<dbReference type="EMBL" id="BQNB010015803">
    <property type="protein sequence ID" value="GJT44326.1"/>
    <property type="molecule type" value="Genomic_DNA"/>
</dbReference>
<sequence>MWSQTSRQIRQIHPRGESRIWEKKRRRKFYAFATVLRESARDVLFQKEDIDCCHKVGIVKMACYKHLDWITVEGMMMLSTSSRRRLHRLRIQDIEEICCFFLCRFMDPVTLCTTPSQTTQVRKILFDEKLVGDTIHFIDFSLRRVNSFTMKMEILLESTSNKLMGRYLTDVAMYNGGGVFPDPAGSRRSP</sequence>
<gene>
    <name evidence="1" type="ORF">Tco_0953041</name>
</gene>
<organism evidence="1 2">
    <name type="scientific">Tanacetum coccineum</name>
    <dbReference type="NCBI Taxonomy" id="301880"/>
    <lineage>
        <taxon>Eukaryota</taxon>
        <taxon>Viridiplantae</taxon>
        <taxon>Streptophyta</taxon>
        <taxon>Embryophyta</taxon>
        <taxon>Tracheophyta</taxon>
        <taxon>Spermatophyta</taxon>
        <taxon>Magnoliopsida</taxon>
        <taxon>eudicotyledons</taxon>
        <taxon>Gunneridae</taxon>
        <taxon>Pentapetalae</taxon>
        <taxon>asterids</taxon>
        <taxon>campanulids</taxon>
        <taxon>Asterales</taxon>
        <taxon>Asteraceae</taxon>
        <taxon>Asteroideae</taxon>
        <taxon>Anthemideae</taxon>
        <taxon>Anthemidinae</taxon>
        <taxon>Tanacetum</taxon>
    </lineage>
</organism>
<evidence type="ECO:0000313" key="1">
    <source>
        <dbReference type="EMBL" id="GJT44326.1"/>
    </source>
</evidence>
<dbReference type="Proteomes" id="UP001151760">
    <property type="component" value="Unassembled WGS sequence"/>
</dbReference>
<reference evidence="1" key="2">
    <citation type="submission" date="2022-01" db="EMBL/GenBank/DDBJ databases">
        <authorList>
            <person name="Yamashiro T."/>
            <person name="Shiraishi A."/>
            <person name="Satake H."/>
            <person name="Nakayama K."/>
        </authorList>
    </citation>
    <scope>NUCLEOTIDE SEQUENCE</scope>
</reference>
<comment type="caution">
    <text evidence="1">The sequence shown here is derived from an EMBL/GenBank/DDBJ whole genome shotgun (WGS) entry which is preliminary data.</text>
</comment>